<protein>
    <submittedName>
        <fullName evidence="1">Uncharacterized protein</fullName>
    </submittedName>
</protein>
<organism evidence="1 2">
    <name type="scientific">Portunus trituberculatus</name>
    <name type="common">Swimming crab</name>
    <name type="synonym">Neptunus trituberculatus</name>
    <dbReference type="NCBI Taxonomy" id="210409"/>
    <lineage>
        <taxon>Eukaryota</taxon>
        <taxon>Metazoa</taxon>
        <taxon>Ecdysozoa</taxon>
        <taxon>Arthropoda</taxon>
        <taxon>Crustacea</taxon>
        <taxon>Multicrustacea</taxon>
        <taxon>Malacostraca</taxon>
        <taxon>Eumalacostraca</taxon>
        <taxon>Eucarida</taxon>
        <taxon>Decapoda</taxon>
        <taxon>Pleocyemata</taxon>
        <taxon>Brachyura</taxon>
        <taxon>Eubrachyura</taxon>
        <taxon>Portunoidea</taxon>
        <taxon>Portunidae</taxon>
        <taxon>Portuninae</taxon>
        <taxon>Portunus</taxon>
    </lineage>
</organism>
<sequence>MHNDSLLQLSNHYTLEIISKSRLPNSTDPPLALCCSQTHSQTCHGFPPKVALLHYHFGQRYLHEIGSAENGIQISVII</sequence>
<evidence type="ECO:0000313" key="2">
    <source>
        <dbReference type="Proteomes" id="UP000324222"/>
    </source>
</evidence>
<proteinExistence type="predicted"/>
<evidence type="ECO:0000313" key="1">
    <source>
        <dbReference type="EMBL" id="MPC28766.1"/>
    </source>
</evidence>
<name>A0A5B7E6D0_PORTR</name>
<keyword evidence="2" id="KW-1185">Reference proteome</keyword>
<dbReference type="EMBL" id="VSRR010001962">
    <property type="protein sequence ID" value="MPC28766.1"/>
    <property type="molecule type" value="Genomic_DNA"/>
</dbReference>
<accession>A0A5B7E6D0</accession>
<comment type="caution">
    <text evidence="1">The sequence shown here is derived from an EMBL/GenBank/DDBJ whole genome shotgun (WGS) entry which is preliminary data.</text>
</comment>
<dbReference type="Proteomes" id="UP000324222">
    <property type="component" value="Unassembled WGS sequence"/>
</dbReference>
<dbReference type="AlphaFoldDB" id="A0A5B7E6D0"/>
<gene>
    <name evidence="1" type="ORF">E2C01_021977</name>
</gene>
<reference evidence="1 2" key="1">
    <citation type="submission" date="2019-05" db="EMBL/GenBank/DDBJ databases">
        <title>Another draft genome of Portunus trituberculatus and its Hox gene families provides insights of decapod evolution.</title>
        <authorList>
            <person name="Jeong J.-H."/>
            <person name="Song I."/>
            <person name="Kim S."/>
            <person name="Choi T."/>
            <person name="Kim D."/>
            <person name="Ryu S."/>
            <person name="Kim W."/>
        </authorList>
    </citation>
    <scope>NUCLEOTIDE SEQUENCE [LARGE SCALE GENOMIC DNA]</scope>
    <source>
        <tissue evidence="1">Muscle</tissue>
    </source>
</reference>